<keyword evidence="3" id="KW-1185">Reference proteome</keyword>
<reference evidence="2" key="1">
    <citation type="submission" date="2024-10" db="EMBL/GenBank/DDBJ databases">
        <authorList>
            <person name="Ryan C."/>
        </authorList>
    </citation>
    <scope>NUCLEOTIDE SEQUENCE [LARGE SCALE GENOMIC DNA]</scope>
</reference>
<name>A0ABC9E4A2_9POAL</name>
<evidence type="ECO:0000313" key="3">
    <source>
        <dbReference type="Proteomes" id="UP001497457"/>
    </source>
</evidence>
<gene>
    <name evidence="2" type="ORF">URODEC1_LOCUS90994</name>
</gene>
<keyword evidence="1" id="KW-1133">Transmembrane helix</keyword>
<keyword evidence="1" id="KW-0472">Membrane</keyword>
<sequence length="266" mass="27578">MGDHGMAYPPQADEPEAIGGGAGWGRPAGALNNAQPRFLRAGRILVTGGWLVLTYTTVGNRAVANAEHALVGLALLLLGVFLILLSPVANQFPGAARVGAAVADAVSSTSWRRGTSSLWESSLAGGSLLVPEHTIASNTTEFRGATQSCSIVRAKLQMGDRGTPYVPRPDDAAVIRGGGAPLDHVQRRFLRTGRILITGGWLVLTYTTVGNRAVANAENALVGLGLLLLGVFLIELAPVASQFPGAARVGAAVADTVLFYFFAPGN</sequence>
<proteinExistence type="predicted"/>
<accession>A0ABC9E4A2</accession>
<dbReference type="AlphaFoldDB" id="A0ABC9E4A2"/>
<evidence type="ECO:0000313" key="2">
    <source>
        <dbReference type="EMBL" id="CAL5049414.1"/>
    </source>
</evidence>
<feature type="transmembrane region" description="Helical" evidence="1">
    <location>
        <begin position="220"/>
        <end position="239"/>
    </location>
</feature>
<dbReference type="Proteomes" id="UP001497457">
    <property type="component" value="Chromosome 35b"/>
</dbReference>
<feature type="transmembrane region" description="Helical" evidence="1">
    <location>
        <begin position="195"/>
        <end position="214"/>
    </location>
</feature>
<organism evidence="2 3">
    <name type="scientific">Urochloa decumbens</name>
    <dbReference type="NCBI Taxonomy" id="240449"/>
    <lineage>
        <taxon>Eukaryota</taxon>
        <taxon>Viridiplantae</taxon>
        <taxon>Streptophyta</taxon>
        <taxon>Embryophyta</taxon>
        <taxon>Tracheophyta</taxon>
        <taxon>Spermatophyta</taxon>
        <taxon>Magnoliopsida</taxon>
        <taxon>Liliopsida</taxon>
        <taxon>Poales</taxon>
        <taxon>Poaceae</taxon>
        <taxon>PACMAD clade</taxon>
        <taxon>Panicoideae</taxon>
        <taxon>Panicodae</taxon>
        <taxon>Paniceae</taxon>
        <taxon>Melinidinae</taxon>
        <taxon>Urochloa</taxon>
    </lineage>
</organism>
<feature type="transmembrane region" description="Helical" evidence="1">
    <location>
        <begin position="69"/>
        <end position="89"/>
    </location>
</feature>
<evidence type="ECO:0000256" key="1">
    <source>
        <dbReference type="SAM" id="Phobius"/>
    </source>
</evidence>
<dbReference type="EMBL" id="OZ075145">
    <property type="protein sequence ID" value="CAL5049414.1"/>
    <property type="molecule type" value="Genomic_DNA"/>
</dbReference>
<feature type="transmembrane region" description="Helical" evidence="1">
    <location>
        <begin position="44"/>
        <end position="63"/>
    </location>
</feature>
<protein>
    <submittedName>
        <fullName evidence="2">Uncharacterized protein</fullName>
    </submittedName>
</protein>
<keyword evidence="1" id="KW-0812">Transmembrane</keyword>